<feature type="region of interest" description="Disordered" evidence="1">
    <location>
        <begin position="1"/>
        <end position="38"/>
    </location>
</feature>
<gene>
    <name evidence="2" type="ORF">ANANG_G00162530</name>
</gene>
<protein>
    <submittedName>
        <fullName evidence="2">Uncharacterized protein</fullName>
    </submittedName>
</protein>
<sequence>MTLAKGVNLPTEEPLWNRSRVRPGSDLGQPHVENSSSSMESLLHTIRAFVKDHGVNAKQGKQGLRRRLPDSLLHSENSGFPLGVVKTECLW</sequence>
<name>A0A9D3RUW6_ANGAN</name>
<comment type="caution">
    <text evidence="2">The sequence shown here is derived from an EMBL/GenBank/DDBJ whole genome shotgun (WGS) entry which is preliminary data.</text>
</comment>
<reference evidence="2" key="1">
    <citation type="submission" date="2021-01" db="EMBL/GenBank/DDBJ databases">
        <title>A chromosome-scale assembly of European eel, Anguilla anguilla.</title>
        <authorList>
            <person name="Henkel C."/>
            <person name="Jong-Raadsen S.A."/>
            <person name="Dufour S."/>
            <person name="Weltzien F.-A."/>
            <person name="Palstra A.P."/>
            <person name="Pelster B."/>
            <person name="Spaink H.P."/>
            <person name="Van Den Thillart G.E."/>
            <person name="Jansen H."/>
            <person name="Zahm M."/>
            <person name="Klopp C."/>
            <person name="Cedric C."/>
            <person name="Louis A."/>
            <person name="Berthelot C."/>
            <person name="Parey E."/>
            <person name="Roest Crollius H."/>
            <person name="Montfort J."/>
            <person name="Robinson-Rechavi M."/>
            <person name="Bucao C."/>
            <person name="Bouchez O."/>
            <person name="Gislard M."/>
            <person name="Lluch J."/>
            <person name="Milhes M."/>
            <person name="Lampietro C."/>
            <person name="Lopez Roques C."/>
            <person name="Donnadieu C."/>
            <person name="Braasch I."/>
            <person name="Desvignes T."/>
            <person name="Postlethwait J."/>
            <person name="Bobe J."/>
            <person name="Guiguen Y."/>
            <person name="Dirks R."/>
        </authorList>
    </citation>
    <scope>NUCLEOTIDE SEQUENCE</scope>
    <source>
        <strain evidence="2">Tag_6206</strain>
        <tissue evidence="2">Liver</tissue>
    </source>
</reference>
<dbReference type="AlphaFoldDB" id="A0A9D3RUW6"/>
<proteinExistence type="predicted"/>
<dbReference type="Proteomes" id="UP001044222">
    <property type="component" value="Chromosome 8"/>
</dbReference>
<accession>A0A9D3RUW6</accession>
<evidence type="ECO:0000256" key="1">
    <source>
        <dbReference type="SAM" id="MobiDB-lite"/>
    </source>
</evidence>
<evidence type="ECO:0000313" key="3">
    <source>
        <dbReference type="Proteomes" id="UP001044222"/>
    </source>
</evidence>
<evidence type="ECO:0000313" key="2">
    <source>
        <dbReference type="EMBL" id="KAG5844439.1"/>
    </source>
</evidence>
<keyword evidence="3" id="KW-1185">Reference proteome</keyword>
<organism evidence="2 3">
    <name type="scientific">Anguilla anguilla</name>
    <name type="common">European freshwater eel</name>
    <name type="synonym">Muraena anguilla</name>
    <dbReference type="NCBI Taxonomy" id="7936"/>
    <lineage>
        <taxon>Eukaryota</taxon>
        <taxon>Metazoa</taxon>
        <taxon>Chordata</taxon>
        <taxon>Craniata</taxon>
        <taxon>Vertebrata</taxon>
        <taxon>Euteleostomi</taxon>
        <taxon>Actinopterygii</taxon>
        <taxon>Neopterygii</taxon>
        <taxon>Teleostei</taxon>
        <taxon>Anguilliformes</taxon>
        <taxon>Anguillidae</taxon>
        <taxon>Anguilla</taxon>
    </lineage>
</organism>
<dbReference type="EMBL" id="JAFIRN010000008">
    <property type="protein sequence ID" value="KAG5844439.1"/>
    <property type="molecule type" value="Genomic_DNA"/>
</dbReference>